<organism evidence="1 2">
    <name type="scientific">Periplaneta americana</name>
    <name type="common">American cockroach</name>
    <name type="synonym">Blatta americana</name>
    <dbReference type="NCBI Taxonomy" id="6978"/>
    <lineage>
        <taxon>Eukaryota</taxon>
        <taxon>Metazoa</taxon>
        <taxon>Ecdysozoa</taxon>
        <taxon>Arthropoda</taxon>
        <taxon>Hexapoda</taxon>
        <taxon>Insecta</taxon>
        <taxon>Pterygota</taxon>
        <taxon>Neoptera</taxon>
        <taxon>Polyneoptera</taxon>
        <taxon>Dictyoptera</taxon>
        <taxon>Blattodea</taxon>
        <taxon>Blattoidea</taxon>
        <taxon>Blattidae</taxon>
        <taxon>Blattinae</taxon>
        <taxon>Periplaneta</taxon>
    </lineage>
</organism>
<evidence type="ECO:0000313" key="2">
    <source>
        <dbReference type="Proteomes" id="UP001148838"/>
    </source>
</evidence>
<dbReference type="PANTHER" id="PTHR47326">
    <property type="entry name" value="TRANSPOSABLE ELEMENT TC3 TRANSPOSASE-LIKE PROTEIN"/>
    <property type="match status" value="1"/>
</dbReference>
<dbReference type="PANTHER" id="PTHR47326:SF1">
    <property type="entry name" value="HTH PSQ-TYPE DOMAIN-CONTAINING PROTEIN"/>
    <property type="match status" value="1"/>
</dbReference>
<sequence length="203" mass="23051">MQETVISMLSHVCTCASPACYVPSFAVSLFITFESVRGADVFSGQLNATQNGAQDKTMRVHCLVLCEAQFMEKRIKTVTIRKEFEHQKTLLKESLEQNQTKSQCCLSVQVGIKRTLCRNIIKKYLHPYPYKFTVVHALKHPDEPSHIEFCRWFLSEVESGLLDPQFFISSDEAQFSLSGYVNSENIRHYVSVNLHGVLGRALA</sequence>
<proteinExistence type="predicted"/>
<dbReference type="Proteomes" id="UP001148838">
    <property type="component" value="Unassembled WGS sequence"/>
</dbReference>
<reference evidence="1 2" key="1">
    <citation type="journal article" date="2022" name="Allergy">
        <title>Genome assembly and annotation of Periplaneta americana reveal a comprehensive cockroach allergen profile.</title>
        <authorList>
            <person name="Wang L."/>
            <person name="Xiong Q."/>
            <person name="Saelim N."/>
            <person name="Wang L."/>
            <person name="Nong W."/>
            <person name="Wan A.T."/>
            <person name="Shi M."/>
            <person name="Liu X."/>
            <person name="Cao Q."/>
            <person name="Hui J.H.L."/>
            <person name="Sookrung N."/>
            <person name="Leung T.F."/>
            <person name="Tungtrongchitr A."/>
            <person name="Tsui S.K.W."/>
        </authorList>
    </citation>
    <scope>NUCLEOTIDE SEQUENCE [LARGE SCALE GENOMIC DNA]</scope>
    <source>
        <strain evidence="1">PWHHKU_190912</strain>
    </source>
</reference>
<evidence type="ECO:0000313" key="1">
    <source>
        <dbReference type="EMBL" id="KAJ4446106.1"/>
    </source>
</evidence>
<protein>
    <submittedName>
        <fullName evidence="1">Uncharacterized protein</fullName>
    </submittedName>
</protein>
<name>A0ABQ8TIZ5_PERAM</name>
<gene>
    <name evidence="1" type="ORF">ANN_12798</name>
</gene>
<dbReference type="EMBL" id="JAJSOF020000009">
    <property type="protein sequence ID" value="KAJ4446106.1"/>
    <property type="molecule type" value="Genomic_DNA"/>
</dbReference>
<accession>A0ABQ8TIZ5</accession>
<comment type="caution">
    <text evidence="1">The sequence shown here is derived from an EMBL/GenBank/DDBJ whole genome shotgun (WGS) entry which is preliminary data.</text>
</comment>
<keyword evidence="2" id="KW-1185">Reference proteome</keyword>